<organism evidence="2 3">
    <name type="scientific">Paenibacillus agaridevorans</name>
    <dbReference type="NCBI Taxonomy" id="171404"/>
    <lineage>
        <taxon>Bacteria</taxon>
        <taxon>Bacillati</taxon>
        <taxon>Bacillota</taxon>
        <taxon>Bacilli</taxon>
        <taxon>Bacillales</taxon>
        <taxon>Paenibacillaceae</taxon>
        <taxon>Paenibacillus</taxon>
    </lineage>
</organism>
<proteinExistence type="predicted"/>
<dbReference type="AlphaFoldDB" id="A0A2R5F4C3"/>
<name>A0A2R5F4C3_9BACL</name>
<sequence>MERLTYRSVTDFDELRELSELQGTAWPMDMFTSAVQMKAAVQHGGSVIAAYEGGRAAGFCYGFAAFDGKEPYLHSHMMVVHPDYRDQGAGTRLKQEQRLWAIERGYSAITWTYDPFQLRNGYLNLCKLGGTVGVYMSAVYGVDQAGDPSDRFLIRWELMSPRVRAAVRGEPASDTRWPDYAKLIEKAGKPGNRQPAWDSVHGGYLLAVPRDAAEIKKRSPETIVAWKRQLRERCQEAFGRGYRIVGLLPGDAEVDYYVLEGET</sequence>
<dbReference type="PROSITE" id="PS51186">
    <property type="entry name" value="GNAT"/>
    <property type="match status" value="1"/>
</dbReference>
<protein>
    <recommendedName>
        <fullName evidence="1">N-acetyltransferase domain-containing protein</fullName>
    </recommendedName>
</protein>
<feature type="domain" description="N-acetyltransferase" evidence="1">
    <location>
        <begin position="4"/>
        <end position="157"/>
    </location>
</feature>
<evidence type="ECO:0000313" key="3">
    <source>
        <dbReference type="Proteomes" id="UP000245202"/>
    </source>
</evidence>
<accession>A0A2R5F4C3</accession>
<dbReference type="PANTHER" id="PTHR41700">
    <property type="entry name" value="GCN5-RELATED N-ACETYLTRANSFERASE"/>
    <property type="match status" value="1"/>
</dbReference>
<keyword evidence="3" id="KW-1185">Reference proteome</keyword>
<dbReference type="Pfam" id="PF00583">
    <property type="entry name" value="Acetyltransf_1"/>
    <property type="match status" value="1"/>
</dbReference>
<reference evidence="2 3" key="1">
    <citation type="submission" date="2017-08" db="EMBL/GenBank/DDBJ databases">
        <title>Substantial Increase in Enzyme Production by Combined Drug-Resistance Mutations in Paenibacillus agaridevorans.</title>
        <authorList>
            <person name="Tanaka Y."/>
            <person name="Funane K."/>
            <person name="Hosaka T."/>
            <person name="Shiwa Y."/>
            <person name="Fujita N."/>
            <person name="Miyazaki T."/>
            <person name="Yoshikawa H."/>
            <person name="Murakami K."/>
            <person name="Kasahara K."/>
            <person name="Inaoka T."/>
            <person name="Hiraga Y."/>
            <person name="Ochi K."/>
        </authorList>
    </citation>
    <scope>NUCLEOTIDE SEQUENCE [LARGE SCALE GENOMIC DNA]</scope>
    <source>
        <strain evidence="2 3">T-3040</strain>
    </source>
</reference>
<gene>
    <name evidence="2" type="ORF">PAT3040_05768</name>
</gene>
<dbReference type="SUPFAM" id="SSF55729">
    <property type="entry name" value="Acyl-CoA N-acyltransferases (Nat)"/>
    <property type="match status" value="1"/>
</dbReference>
<comment type="caution">
    <text evidence="2">The sequence shown here is derived from an EMBL/GenBank/DDBJ whole genome shotgun (WGS) entry which is preliminary data.</text>
</comment>
<evidence type="ECO:0000313" key="2">
    <source>
        <dbReference type="EMBL" id="GBG10991.1"/>
    </source>
</evidence>
<dbReference type="CDD" id="cd04301">
    <property type="entry name" value="NAT_SF"/>
    <property type="match status" value="1"/>
</dbReference>
<dbReference type="Proteomes" id="UP000245202">
    <property type="component" value="Unassembled WGS sequence"/>
</dbReference>
<dbReference type="InterPro" id="IPR038764">
    <property type="entry name" value="GNAT_N_AcTrfase_prd"/>
</dbReference>
<dbReference type="InterPro" id="IPR016181">
    <property type="entry name" value="Acyl_CoA_acyltransferase"/>
</dbReference>
<dbReference type="Gene3D" id="3.40.630.30">
    <property type="match status" value="1"/>
</dbReference>
<dbReference type="InterPro" id="IPR000182">
    <property type="entry name" value="GNAT_dom"/>
</dbReference>
<dbReference type="RefSeq" id="WP_108995376.1">
    <property type="nucleotide sequence ID" value="NZ_BDQX01000369.1"/>
</dbReference>
<dbReference type="GO" id="GO:0016747">
    <property type="term" value="F:acyltransferase activity, transferring groups other than amino-acyl groups"/>
    <property type="evidence" value="ECO:0007669"/>
    <property type="project" value="InterPro"/>
</dbReference>
<dbReference type="PANTHER" id="PTHR41700:SF1">
    <property type="entry name" value="N-ACETYLTRANSFERASE DOMAIN-CONTAINING PROTEIN"/>
    <property type="match status" value="1"/>
</dbReference>
<dbReference type="EMBL" id="BDQX01000369">
    <property type="protein sequence ID" value="GBG10991.1"/>
    <property type="molecule type" value="Genomic_DNA"/>
</dbReference>
<evidence type="ECO:0000259" key="1">
    <source>
        <dbReference type="PROSITE" id="PS51186"/>
    </source>
</evidence>